<dbReference type="GO" id="GO:0004421">
    <property type="term" value="F:hydroxymethylglutaryl-CoA synthase activity"/>
    <property type="evidence" value="ECO:0007669"/>
    <property type="project" value="InterPro"/>
</dbReference>
<evidence type="ECO:0000313" key="4">
    <source>
        <dbReference type="Proteomes" id="UP001172457"/>
    </source>
</evidence>
<dbReference type="GO" id="GO:0010142">
    <property type="term" value="P:farnesyl diphosphate biosynthetic process, mevalonate pathway"/>
    <property type="evidence" value="ECO:0007669"/>
    <property type="project" value="TreeGrafter"/>
</dbReference>
<organism evidence="3 4">
    <name type="scientific">Centaurea solstitialis</name>
    <name type="common">yellow star-thistle</name>
    <dbReference type="NCBI Taxonomy" id="347529"/>
    <lineage>
        <taxon>Eukaryota</taxon>
        <taxon>Viridiplantae</taxon>
        <taxon>Streptophyta</taxon>
        <taxon>Embryophyta</taxon>
        <taxon>Tracheophyta</taxon>
        <taxon>Spermatophyta</taxon>
        <taxon>Magnoliopsida</taxon>
        <taxon>eudicotyledons</taxon>
        <taxon>Gunneridae</taxon>
        <taxon>Pentapetalae</taxon>
        <taxon>asterids</taxon>
        <taxon>campanulids</taxon>
        <taxon>Asterales</taxon>
        <taxon>Asteraceae</taxon>
        <taxon>Carduoideae</taxon>
        <taxon>Cardueae</taxon>
        <taxon>Centaureinae</taxon>
        <taxon>Centaurea</taxon>
    </lineage>
</organism>
<dbReference type="Proteomes" id="UP001172457">
    <property type="component" value="Chromosome 3"/>
</dbReference>
<feature type="domain" description="Hydroxymethylglutaryl-coenzyme A synthase N-terminal" evidence="2">
    <location>
        <begin position="3"/>
        <end position="132"/>
    </location>
</feature>
<keyword evidence="4" id="KW-1185">Reference proteome</keyword>
<dbReference type="InterPro" id="IPR000590">
    <property type="entry name" value="HMG_CoA_synt_AS"/>
</dbReference>
<dbReference type="SUPFAM" id="SSF53901">
    <property type="entry name" value="Thiolase-like"/>
    <property type="match status" value="1"/>
</dbReference>
<dbReference type="InterPro" id="IPR013528">
    <property type="entry name" value="HMG_CoA_synth_N"/>
</dbReference>
<evidence type="ECO:0000259" key="2">
    <source>
        <dbReference type="Pfam" id="PF01154"/>
    </source>
</evidence>
<dbReference type="GO" id="GO:0006084">
    <property type="term" value="P:acetyl-CoA metabolic process"/>
    <property type="evidence" value="ECO:0007669"/>
    <property type="project" value="TreeGrafter"/>
</dbReference>
<reference evidence="3" key="1">
    <citation type="submission" date="2023-03" db="EMBL/GenBank/DDBJ databases">
        <title>Chromosome-scale reference genome and RAD-based genetic map of yellow starthistle (Centaurea solstitialis) reveal putative structural variation and QTLs associated with invader traits.</title>
        <authorList>
            <person name="Reatini B."/>
            <person name="Cang F.A."/>
            <person name="Jiang Q."/>
            <person name="Mckibben M.T.W."/>
            <person name="Barker M.S."/>
            <person name="Rieseberg L.H."/>
            <person name="Dlugosch K.M."/>
        </authorList>
    </citation>
    <scope>NUCLEOTIDE SEQUENCE</scope>
    <source>
        <strain evidence="3">CAN-66</strain>
        <tissue evidence="3">Leaf</tissue>
    </source>
</reference>
<evidence type="ECO:0000256" key="1">
    <source>
        <dbReference type="ARBA" id="ARBA00022679"/>
    </source>
</evidence>
<dbReference type="PROSITE" id="PS01226">
    <property type="entry name" value="HMG_COA_SYNTHASE"/>
    <property type="match status" value="1"/>
</dbReference>
<gene>
    <name evidence="3" type="ORF">OSB04_009870</name>
</gene>
<dbReference type="PANTHER" id="PTHR43323:SF2">
    <property type="entry name" value="HYDROXYMETHYLGLUTARYL-COA SYNTHASE"/>
    <property type="match status" value="1"/>
</dbReference>
<comment type="caution">
    <text evidence="3">The sequence shown here is derived from an EMBL/GenBank/DDBJ whole genome shotgun (WGS) entry which is preliminary data.</text>
</comment>
<evidence type="ECO:0000313" key="3">
    <source>
        <dbReference type="EMBL" id="KAJ9555256.1"/>
    </source>
</evidence>
<name>A0AA38TJL3_9ASTR</name>
<keyword evidence="1" id="KW-0808">Transferase</keyword>
<proteinExistence type="predicted"/>
<dbReference type="AlphaFoldDB" id="A0AA38TJL3"/>
<dbReference type="PANTHER" id="PTHR43323">
    <property type="entry name" value="3-HYDROXY-3-METHYLGLUTARYL COENZYME A SYNTHASE"/>
    <property type="match status" value="1"/>
</dbReference>
<accession>A0AA38TJL3</accession>
<dbReference type="CDD" id="cd00827">
    <property type="entry name" value="init_cond_enzymes"/>
    <property type="match status" value="1"/>
</dbReference>
<dbReference type="EMBL" id="JARYMX010000003">
    <property type="protein sequence ID" value="KAJ9555256.1"/>
    <property type="molecule type" value="Genomic_DNA"/>
</dbReference>
<dbReference type="Pfam" id="PF01154">
    <property type="entry name" value="HMG_CoA_synt_N"/>
    <property type="match status" value="1"/>
</dbReference>
<dbReference type="Gene3D" id="3.40.47.10">
    <property type="match status" value="1"/>
</dbReference>
<sequence length="168" mass="18550">MAPKNVGILAMEIYFPPTCIQQDTLEDFDGVSKGKYTIGLGQDCMAFCSEVEDVISMGLTAVTSLLEKYEIDPKQIGRLEVGSETVIDKSKSIKTFLMKVFEECGNTDIEGVDSTNACYGGTAALLNCVNGWKVTHGMDAMEWWSAQTVRCMQKDQLDPLEEQQPLQC</sequence>
<dbReference type="InterPro" id="IPR016039">
    <property type="entry name" value="Thiolase-like"/>
</dbReference>
<protein>
    <recommendedName>
        <fullName evidence="2">Hydroxymethylglutaryl-coenzyme A synthase N-terminal domain-containing protein</fullName>
    </recommendedName>
</protein>